<reference evidence="2 3" key="1">
    <citation type="submission" date="2016-11" db="EMBL/GenBank/DDBJ databases">
        <authorList>
            <person name="Jaros S."/>
            <person name="Januszkiewicz K."/>
            <person name="Wedrychowicz H."/>
        </authorList>
    </citation>
    <scope>NUCLEOTIDE SEQUENCE [LARGE SCALE GENOMIC DNA]</scope>
    <source>
        <strain evidence="2 3">IBRC-M 10683</strain>
    </source>
</reference>
<sequence length="355" mass="41768">MLFEALIIKCIQQIKLERTVYATYHLLKGKKSIQTLHDAKLYGLERYYGVYPSLDKRLFDSKISLLLKCEYIVRNSKEESFITITTEGIDWFNQTKKQVPIHYFYGHHNTDAFFFERLLLVIQTYTNIKMNNFSFIPITEKPEITNWVRQLYRNVGKNPEEILSTLYDELHELLITFTDLEASLLVDRFTGYKYYGMSVDQLSEKYELPIEDVPLLFMGMSQKMQQLIKQNQSAYPLLSLFIVNKQSTALITKTAQQTYHFLKQGYNIGDIARIRKLKENTIQDHLVEIALHEPEFPLSDYVTVQQQDMILHAIKEVGTYKLKVIMEAIDDTTINYFQIRLVLARMERGEEYATN</sequence>
<dbReference type="STRING" id="930117.SAMN05216225_1001368"/>
<evidence type="ECO:0000313" key="2">
    <source>
        <dbReference type="EMBL" id="SHF57630.1"/>
    </source>
</evidence>
<accession>A0A1M5CSF2</accession>
<dbReference type="OrthoDB" id="2354672at2"/>
<feature type="domain" description="Helicase Helix-turn-helix" evidence="1">
    <location>
        <begin position="254"/>
        <end position="343"/>
    </location>
</feature>
<organism evidence="2 3">
    <name type="scientific">Ornithinibacillus halophilus</name>
    <dbReference type="NCBI Taxonomy" id="930117"/>
    <lineage>
        <taxon>Bacteria</taxon>
        <taxon>Bacillati</taxon>
        <taxon>Bacillota</taxon>
        <taxon>Bacilli</taxon>
        <taxon>Bacillales</taxon>
        <taxon>Bacillaceae</taxon>
        <taxon>Ornithinibacillus</taxon>
    </lineage>
</organism>
<dbReference type="AlphaFoldDB" id="A0A1M5CSF2"/>
<gene>
    <name evidence="2" type="ORF">SAMN05216225_1001368</name>
</gene>
<dbReference type="Pfam" id="PF14493">
    <property type="entry name" value="HTH_40"/>
    <property type="match status" value="1"/>
</dbReference>
<dbReference type="Proteomes" id="UP000183988">
    <property type="component" value="Unassembled WGS sequence"/>
</dbReference>
<dbReference type="RefSeq" id="WP_072887396.1">
    <property type="nucleotide sequence ID" value="NZ_FQVW01000001.1"/>
</dbReference>
<evidence type="ECO:0000313" key="3">
    <source>
        <dbReference type="Proteomes" id="UP000183988"/>
    </source>
</evidence>
<dbReference type="InterPro" id="IPR008308">
    <property type="entry name" value="YpbB-like"/>
</dbReference>
<dbReference type="EMBL" id="FQVW01000001">
    <property type="protein sequence ID" value="SHF57630.1"/>
    <property type="molecule type" value="Genomic_DNA"/>
</dbReference>
<dbReference type="PIRSF" id="PIRSF021350">
    <property type="entry name" value="UCP021350"/>
    <property type="match status" value="1"/>
</dbReference>
<dbReference type="InterPro" id="IPR029491">
    <property type="entry name" value="Helicase_HTH"/>
</dbReference>
<name>A0A1M5CSF2_9BACI</name>
<keyword evidence="3" id="KW-1185">Reference proteome</keyword>
<evidence type="ECO:0000259" key="1">
    <source>
        <dbReference type="Pfam" id="PF14493"/>
    </source>
</evidence>
<protein>
    <submittedName>
        <fullName evidence="2">Uncharacterized protein YpbB</fullName>
    </submittedName>
</protein>
<proteinExistence type="predicted"/>